<evidence type="ECO:0000256" key="2">
    <source>
        <dbReference type="ARBA" id="ARBA00023125"/>
    </source>
</evidence>
<evidence type="ECO:0000256" key="3">
    <source>
        <dbReference type="ARBA" id="ARBA00023163"/>
    </source>
</evidence>
<evidence type="ECO:0000256" key="1">
    <source>
        <dbReference type="ARBA" id="ARBA00023015"/>
    </source>
</evidence>
<dbReference type="EMBL" id="JAOZYT010000021">
    <property type="protein sequence ID" value="MCW0523630.1"/>
    <property type="molecule type" value="Genomic_DNA"/>
</dbReference>
<dbReference type="InterPro" id="IPR003313">
    <property type="entry name" value="AraC-bd"/>
</dbReference>
<keyword evidence="1" id="KW-0805">Transcription regulation</keyword>
<dbReference type="Gene3D" id="2.60.120.10">
    <property type="entry name" value="Jelly Rolls"/>
    <property type="match status" value="1"/>
</dbReference>
<feature type="domain" description="HTH araC/xylS-type" evidence="4">
    <location>
        <begin position="190"/>
        <end position="288"/>
    </location>
</feature>
<dbReference type="InterPro" id="IPR037923">
    <property type="entry name" value="HTH-like"/>
</dbReference>
<dbReference type="Proteomes" id="UP001207440">
    <property type="component" value="Unassembled WGS sequence"/>
</dbReference>
<dbReference type="InterPro" id="IPR020449">
    <property type="entry name" value="Tscrpt_reg_AraC-type_HTH"/>
</dbReference>
<evidence type="ECO:0000259" key="4">
    <source>
        <dbReference type="PROSITE" id="PS01124"/>
    </source>
</evidence>
<sequence length="292" mass="34693">MFTAYSIEDFVGQKLKHKDFLIHRLENLDYLPPQSIKTPHKHLFYEIYLLKEGSAIHNVDFNTFHIKNNNLFIINEEQVHHLEKNVSQELKGYRILFTKDFINNSLIPSNLLFEIVYLHNIRYQPLISIAEHSELYTYAHLLLSEYNQQTLSLENIKALLFLFLNEVKRNIISDTNDDFIYTNNQIRSYKLFLDLVETNYYKDLSLEDYAKRVNISTRQLSRMIKLISNTTLNTIILNRRLLQSKRLLKHSDLSISEIAYEVGFLEPSYFCKVFKKNNGVTPFQFRKEQNVL</sequence>
<dbReference type="PROSITE" id="PS01124">
    <property type="entry name" value="HTH_ARAC_FAMILY_2"/>
    <property type="match status" value="1"/>
</dbReference>
<protein>
    <submittedName>
        <fullName evidence="5">AraC family transcriptional regulator</fullName>
    </submittedName>
</protein>
<dbReference type="AlphaFoldDB" id="A0AAP3EUY1"/>
<dbReference type="Pfam" id="PF02311">
    <property type="entry name" value="AraC_binding"/>
    <property type="match status" value="1"/>
</dbReference>
<dbReference type="PANTHER" id="PTHR43280">
    <property type="entry name" value="ARAC-FAMILY TRANSCRIPTIONAL REGULATOR"/>
    <property type="match status" value="1"/>
</dbReference>
<accession>A0AAP3EUY1</accession>
<dbReference type="RefSeq" id="WP_049334384.1">
    <property type="nucleotide sequence ID" value="NZ_CP029760.1"/>
</dbReference>
<name>A0AAP3EUY1_RIEAN</name>
<dbReference type="Gene3D" id="1.10.10.60">
    <property type="entry name" value="Homeodomain-like"/>
    <property type="match status" value="1"/>
</dbReference>
<dbReference type="InterPro" id="IPR009057">
    <property type="entry name" value="Homeodomain-like_sf"/>
</dbReference>
<comment type="caution">
    <text evidence="5">The sequence shown here is derived from an EMBL/GenBank/DDBJ whole genome shotgun (WGS) entry which is preliminary data.</text>
</comment>
<gene>
    <name evidence="5" type="ORF">OKE68_04775</name>
</gene>
<dbReference type="PROSITE" id="PS00041">
    <property type="entry name" value="HTH_ARAC_FAMILY_1"/>
    <property type="match status" value="1"/>
</dbReference>
<keyword evidence="3" id="KW-0804">Transcription</keyword>
<dbReference type="InterPro" id="IPR014710">
    <property type="entry name" value="RmlC-like_jellyroll"/>
</dbReference>
<dbReference type="InterPro" id="IPR018060">
    <property type="entry name" value="HTH_AraC"/>
</dbReference>
<keyword evidence="2" id="KW-0238">DNA-binding</keyword>
<dbReference type="Pfam" id="PF12833">
    <property type="entry name" value="HTH_18"/>
    <property type="match status" value="1"/>
</dbReference>
<dbReference type="GO" id="GO:0043565">
    <property type="term" value="F:sequence-specific DNA binding"/>
    <property type="evidence" value="ECO:0007669"/>
    <property type="project" value="InterPro"/>
</dbReference>
<proteinExistence type="predicted"/>
<dbReference type="PANTHER" id="PTHR43280:SF32">
    <property type="entry name" value="TRANSCRIPTIONAL REGULATORY PROTEIN"/>
    <property type="match status" value="1"/>
</dbReference>
<organism evidence="5 6">
    <name type="scientific">Riemerella anatipestifer</name>
    <name type="common">Moraxella anatipestifer</name>
    <dbReference type="NCBI Taxonomy" id="34085"/>
    <lineage>
        <taxon>Bacteria</taxon>
        <taxon>Pseudomonadati</taxon>
        <taxon>Bacteroidota</taxon>
        <taxon>Flavobacteriia</taxon>
        <taxon>Flavobacteriales</taxon>
        <taxon>Weeksellaceae</taxon>
        <taxon>Riemerella</taxon>
    </lineage>
</organism>
<dbReference type="SUPFAM" id="SSF46689">
    <property type="entry name" value="Homeodomain-like"/>
    <property type="match status" value="1"/>
</dbReference>
<dbReference type="SUPFAM" id="SSF51215">
    <property type="entry name" value="Regulatory protein AraC"/>
    <property type="match status" value="1"/>
</dbReference>
<dbReference type="GO" id="GO:0003700">
    <property type="term" value="F:DNA-binding transcription factor activity"/>
    <property type="evidence" value="ECO:0007669"/>
    <property type="project" value="InterPro"/>
</dbReference>
<reference evidence="5" key="1">
    <citation type="submission" date="2022-10" db="EMBL/GenBank/DDBJ databases">
        <title>Sifting through the core-genome to identify putative cross-protective antigens against Riemerella anatipestifer.</title>
        <authorList>
            <person name="Zheng X."/>
            <person name="Zhang W."/>
        </authorList>
    </citation>
    <scope>NUCLEOTIDE SEQUENCE</scope>
    <source>
        <strain evidence="5">ZWRA178</strain>
    </source>
</reference>
<evidence type="ECO:0000313" key="5">
    <source>
        <dbReference type="EMBL" id="MCW0523630.1"/>
    </source>
</evidence>
<dbReference type="InterPro" id="IPR018062">
    <property type="entry name" value="HTH_AraC-typ_CS"/>
</dbReference>
<dbReference type="SMART" id="SM00342">
    <property type="entry name" value="HTH_ARAC"/>
    <property type="match status" value="1"/>
</dbReference>
<evidence type="ECO:0000313" key="6">
    <source>
        <dbReference type="Proteomes" id="UP001207440"/>
    </source>
</evidence>
<dbReference type="PRINTS" id="PR00032">
    <property type="entry name" value="HTHARAC"/>
</dbReference>